<evidence type="ECO:0000313" key="1">
    <source>
        <dbReference type="EMBL" id="MBJ7543242.1"/>
    </source>
</evidence>
<keyword evidence="2" id="KW-1185">Reference proteome</keyword>
<proteinExistence type="predicted"/>
<accession>A0A8I1G9Y2</accession>
<organism evidence="1 2">
    <name type="scientific">Rhodomicrobium udaipurense</name>
    <dbReference type="NCBI Taxonomy" id="1202716"/>
    <lineage>
        <taxon>Bacteria</taxon>
        <taxon>Pseudomonadati</taxon>
        <taxon>Pseudomonadota</taxon>
        <taxon>Alphaproteobacteria</taxon>
        <taxon>Hyphomicrobiales</taxon>
        <taxon>Hyphomicrobiaceae</taxon>
        <taxon>Rhodomicrobium</taxon>
    </lineage>
</organism>
<protein>
    <submittedName>
        <fullName evidence="1">Uncharacterized protein</fullName>
    </submittedName>
</protein>
<sequence length="89" mass="10019">MGAQDGEIPLRDAIALMIARRVDLSKMKNVIEAAVAAQGAVAILLALLTDEQRNDVIPILNEGLERQIEARAREINSGEFDRYMRRWEQ</sequence>
<dbReference type="RefSeq" id="WP_037242111.1">
    <property type="nucleotide sequence ID" value="NZ_JAEMUK010000012.1"/>
</dbReference>
<dbReference type="Proteomes" id="UP000623250">
    <property type="component" value="Unassembled WGS sequence"/>
</dbReference>
<dbReference type="AlphaFoldDB" id="A0A8I1G9Y2"/>
<gene>
    <name evidence="1" type="ORF">JDN41_06705</name>
</gene>
<comment type="caution">
    <text evidence="1">The sequence shown here is derived from an EMBL/GenBank/DDBJ whole genome shotgun (WGS) entry which is preliminary data.</text>
</comment>
<evidence type="ECO:0000313" key="2">
    <source>
        <dbReference type="Proteomes" id="UP000623250"/>
    </source>
</evidence>
<name>A0A8I1G9Y2_9HYPH</name>
<reference evidence="1 2" key="1">
    <citation type="submission" date="2020-12" db="EMBL/GenBank/DDBJ databases">
        <title>Revised draft genomes of Rhodomicrobium vannielii ATCC 17100 and Rhodomicrobium udaipurense JA643.</title>
        <authorList>
            <person name="Conners E.M."/>
            <person name="Davenport E.J."/>
            <person name="Bose A."/>
        </authorList>
    </citation>
    <scope>NUCLEOTIDE SEQUENCE [LARGE SCALE GENOMIC DNA]</scope>
    <source>
        <strain evidence="1 2">JA643</strain>
    </source>
</reference>
<dbReference type="EMBL" id="JAEMUK010000012">
    <property type="protein sequence ID" value="MBJ7543242.1"/>
    <property type="molecule type" value="Genomic_DNA"/>
</dbReference>